<dbReference type="Proteomes" id="UP001165541">
    <property type="component" value="Unassembled WGS sequence"/>
</dbReference>
<dbReference type="PANTHER" id="PTHR37302:SF3">
    <property type="entry name" value="DAMAGE-INDUCIBLE PROTEIN DINB"/>
    <property type="match status" value="1"/>
</dbReference>
<gene>
    <name evidence="3" type="ORF">M8A51_23980</name>
</gene>
<comment type="similarity">
    <text evidence="1">Belongs to the DinB family.</text>
</comment>
<dbReference type="SUPFAM" id="SSF109854">
    <property type="entry name" value="DinB/YfiT-like putative metalloenzymes"/>
    <property type="match status" value="1"/>
</dbReference>
<accession>A0ABT0YV27</accession>
<proteinExistence type="inferred from homology"/>
<name>A0ABT0YV27_9BURK</name>
<keyword evidence="4" id="KW-1185">Reference proteome</keyword>
<evidence type="ECO:0000256" key="1">
    <source>
        <dbReference type="ARBA" id="ARBA00008635"/>
    </source>
</evidence>
<dbReference type="InterPro" id="IPR007837">
    <property type="entry name" value="DinB"/>
</dbReference>
<sequence>MTGLPHHLLTCALNNRWANYRLEQACAQLGPLQFAARRTGFFPSIQATLNHILTVDWKYIDAMERALQGRSPNDNWRSYFDPPEPYRTCTELAAAQQASDARLIAICRALDDARLGLQVPVPREHGPHPERLDRLLAHLFQHQVHHRGQVHAMLAGTDVAPPPLDEFFCDSDAALRAGDFEALGYSEAAVWGSPTAHPC</sequence>
<protein>
    <submittedName>
        <fullName evidence="3">DinB family protein</fullName>
    </submittedName>
</protein>
<dbReference type="EMBL" id="JAMKFE010000021">
    <property type="protein sequence ID" value="MCM5682602.1"/>
    <property type="molecule type" value="Genomic_DNA"/>
</dbReference>
<dbReference type="Gene3D" id="1.20.120.450">
    <property type="entry name" value="dinb family like domain"/>
    <property type="match status" value="1"/>
</dbReference>
<comment type="caution">
    <text evidence="3">The sequence shown here is derived from an EMBL/GenBank/DDBJ whole genome shotgun (WGS) entry which is preliminary data.</text>
</comment>
<dbReference type="Pfam" id="PF05163">
    <property type="entry name" value="DinB"/>
    <property type="match status" value="1"/>
</dbReference>
<dbReference type="InterPro" id="IPR034660">
    <property type="entry name" value="DinB/YfiT-like"/>
</dbReference>
<reference evidence="3" key="1">
    <citation type="submission" date="2022-05" db="EMBL/GenBank/DDBJ databases">
        <title>Schlegelella sp. nov., isolated from mangrove soil.</title>
        <authorList>
            <person name="Liu Y."/>
            <person name="Ge X."/>
            <person name="Liu W."/>
        </authorList>
    </citation>
    <scope>NUCLEOTIDE SEQUENCE</scope>
    <source>
        <strain evidence="3">S2-27</strain>
    </source>
</reference>
<evidence type="ECO:0000256" key="2">
    <source>
        <dbReference type="ARBA" id="ARBA00022723"/>
    </source>
</evidence>
<dbReference type="PANTHER" id="PTHR37302">
    <property type="entry name" value="SLR1116 PROTEIN"/>
    <property type="match status" value="1"/>
</dbReference>
<dbReference type="RefSeq" id="WP_251781134.1">
    <property type="nucleotide sequence ID" value="NZ_JAMKFE010000021.1"/>
</dbReference>
<keyword evidence="2" id="KW-0479">Metal-binding</keyword>
<evidence type="ECO:0000313" key="3">
    <source>
        <dbReference type="EMBL" id="MCM5682602.1"/>
    </source>
</evidence>
<evidence type="ECO:0000313" key="4">
    <source>
        <dbReference type="Proteomes" id="UP001165541"/>
    </source>
</evidence>
<organism evidence="3 4">
    <name type="scientific">Caldimonas mangrovi</name>
    <dbReference type="NCBI Taxonomy" id="2944811"/>
    <lineage>
        <taxon>Bacteria</taxon>
        <taxon>Pseudomonadati</taxon>
        <taxon>Pseudomonadota</taxon>
        <taxon>Betaproteobacteria</taxon>
        <taxon>Burkholderiales</taxon>
        <taxon>Sphaerotilaceae</taxon>
        <taxon>Caldimonas</taxon>
    </lineage>
</organism>